<protein>
    <submittedName>
        <fullName evidence="3">Uncharacterized protein</fullName>
    </submittedName>
</protein>
<proteinExistence type="predicted"/>
<dbReference type="RefSeq" id="WP_070403465.1">
    <property type="nucleotide sequence ID" value="NZ_BJVW01000005.1"/>
</dbReference>
<evidence type="ECO:0000256" key="2">
    <source>
        <dbReference type="SAM" id="SignalP"/>
    </source>
</evidence>
<dbReference type="OrthoDB" id="7225017at2"/>
<evidence type="ECO:0000313" key="3">
    <source>
        <dbReference type="EMBL" id="AOX17956.1"/>
    </source>
</evidence>
<dbReference type="STRING" id="153496.A0U89_13405"/>
<feature type="chain" id="PRO_5043881802" evidence="2">
    <location>
        <begin position="25"/>
        <end position="191"/>
    </location>
</feature>
<accession>A0A1D8UWI7</accession>
<evidence type="ECO:0000256" key="1">
    <source>
        <dbReference type="SAM" id="MobiDB-lite"/>
    </source>
</evidence>
<reference evidence="3 4" key="1">
    <citation type="journal article" date="2016" name="Microb. Cell Fact.">
        <title>Dissection of exopolysaccharide biosynthesis in Kozakia baliensis.</title>
        <authorList>
            <person name="Brandt J.U."/>
            <person name="Jakob F."/>
            <person name="Behr J."/>
            <person name="Geissler A.J."/>
            <person name="Vogel R.F."/>
        </authorList>
    </citation>
    <scope>NUCLEOTIDE SEQUENCE [LARGE SCALE GENOMIC DNA]</scope>
    <source>
        <strain evidence="3 4">DSM 14400</strain>
    </source>
</reference>
<feature type="compositionally biased region" description="Polar residues" evidence="1">
    <location>
        <begin position="33"/>
        <end position="43"/>
    </location>
</feature>
<name>A0A1D8UWI7_9PROT</name>
<dbReference type="EMBL" id="CP014674">
    <property type="protein sequence ID" value="AOX17956.1"/>
    <property type="molecule type" value="Genomic_DNA"/>
</dbReference>
<dbReference type="Proteomes" id="UP000179145">
    <property type="component" value="Chromosome"/>
</dbReference>
<feature type="region of interest" description="Disordered" evidence="1">
    <location>
        <begin position="33"/>
        <end position="56"/>
    </location>
</feature>
<gene>
    <name evidence="3" type="ORF">A0U89_13405</name>
</gene>
<keyword evidence="2" id="KW-0732">Signal</keyword>
<dbReference type="KEGG" id="kba:A0U89_13405"/>
<organism evidence="3 4">
    <name type="scientific">Kozakia baliensis</name>
    <dbReference type="NCBI Taxonomy" id="153496"/>
    <lineage>
        <taxon>Bacteria</taxon>
        <taxon>Pseudomonadati</taxon>
        <taxon>Pseudomonadota</taxon>
        <taxon>Alphaproteobacteria</taxon>
        <taxon>Acetobacterales</taxon>
        <taxon>Acetobacteraceae</taxon>
        <taxon>Kozakia</taxon>
    </lineage>
</organism>
<evidence type="ECO:0000313" key="4">
    <source>
        <dbReference type="Proteomes" id="UP000179145"/>
    </source>
</evidence>
<sequence length="191" mass="19422">MFARKYIGLAAVVGLSVAGIPAYAQSSAPVPSVMPGSQAQAMPSGSVPVTRDGAPSAANGNMQAIGGSAISNSVATASTPGALNGYGGLPSIDSAGAGNIAGLMSYCVRNGLEYGTAQRVVGRDLAKRPDVQNDQYYSLGGKGLLQTNSNVPFDISTLDRGHRFQICAQLAQRGQKLGTNPLGAPEVKMPQ</sequence>
<dbReference type="AlphaFoldDB" id="A0A1D8UWI7"/>
<feature type="signal peptide" evidence="2">
    <location>
        <begin position="1"/>
        <end position="24"/>
    </location>
</feature>
<keyword evidence="4" id="KW-1185">Reference proteome</keyword>